<organism evidence="2 3">
    <name type="scientific">Anncaliia algerae PRA339</name>
    <dbReference type="NCBI Taxonomy" id="1288291"/>
    <lineage>
        <taxon>Eukaryota</taxon>
        <taxon>Fungi</taxon>
        <taxon>Fungi incertae sedis</taxon>
        <taxon>Microsporidia</taxon>
        <taxon>Tubulinosematoidea</taxon>
        <taxon>Tubulinosematidae</taxon>
        <taxon>Anncaliia</taxon>
    </lineage>
</organism>
<protein>
    <recommendedName>
        <fullName evidence="1">ISXO2-like transposase domain-containing protein</fullName>
    </recommendedName>
</protein>
<proteinExistence type="predicted"/>
<dbReference type="Proteomes" id="UP000030655">
    <property type="component" value="Unassembled WGS sequence"/>
</dbReference>
<reference evidence="2 3" key="2">
    <citation type="submission" date="2014-03" db="EMBL/GenBank/DDBJ databases">
        <title>The Genome Sequence of Anncaliia algerae insect isolate PRA339.</title>
        <authorList>
            <consortium name="The Broad Institute Genome Sequencing Platform"/>
            <consortium name="The Broad Institute Genome Sequencing Center for Infectious Disease"/>
            <person name="Cuomo C."/>
            <person name="Becnel J."/>
            <person name="Sanscrainte N."/>
            <person name="Walker B."/>
            <person name="Young S.K."/>
            <person name="Zeng Q."/>
            <person name="Gargeya S."/>
            <person name="Fitzgerald M."/>
            <person name="Haas B."/>
            <person name="Abouelleil A."/>
            <person name="Alvarado L."/>
            <person name="Arachchi H.M."/>
            <person name="Berlin A.M."/>
            <person name="Chapman S.B."/>
            <person name="Dewar J."/>
            <person name="Goldberg J."/>
            <person name="Griggs A."/>
            <person name="Gujja S."/>
            <person name="Hansen M."/>
            <person name="Howarth C."/>
            <person name="Imamovic A."/>
            <person name="Larimer J."/>
            <person name="McCowan C."/>
            <person name="Murphy C."/>
            <person name="Neiman D."/>
            <person name="Pearson M."/>
            <person name="Priest M."/>
            <person name="Roberts A."/>
            <person name="Saif S."/>
            <person name="Shea T."/>
            <person name="Sisk P."/>
            <person name="Sykes S."/>
            <person name="Wortman J."/>
            <person name="Nusbaum C."/>
            <person name="Birren B."/>
        </authorList>
    </citation>
    <scope>NUCLEOTIDE SEQUENCE [LARGE SCALE GENOMIC DNA]</scope>
    <source>
        <strain evidence="2 3">PRA339</strain>
    </source>
</reference>
<keyword evidence="3" id="KW-1185">Reference proteome</keyword>
<evidence type="ECO:0000313" key="2">
    <source>
        <dbReference type="EMBL" id="KCZ82341.1"/>
    </source>
</evidence>
<name>A0A059F5T8_9MICR</name>
<dbReference type="OrthoDB" id="10052789at2759"/>
<evidence type="ECO:0000259" key="1">
    <source>
        <dbReference type="Pfam" id="PF12762"/>
    </source>
</evidence>
<dbReference type="EMBL" id="KK365131">
    <property type="protein sequence ID" value="KCZ82341.1"/>
    <property type="molecule type" value="Genomic_DNA"/>
</dbReference>
<gene>
    <name evidence="2" type="ORF">H312_00364</name>
</gene>
<dbReference type="Pfam" id="PF12762">
    <property type="entry name" value="DDE_Tnp_IS1595"/>
    <property type="match status" value="1"/>
</dbReference>
<evidence type="ECO:0000313" key="3">
    <source>
        <dbReference type="Proteomes" id="UP000030655"/>
    </source>
</evidence>
<accession>A0A059F5T8</accession>
<dbReference type="InterPro" id="IPR024445">
    <property type="entry name" value="Tnp_ISXO2-like"/>
</dbReference>
<feature type="domain" description="ISXO2-like transposase" evidence="1">
    <location>
        <begin position="9"/>
        <end position="101"/>
    </location>
</feature>
<dbReference type="HOGENOM" id="CLU_044348_8_0_1"/>
<sequence>MMSNFKCKSHKSRSTTNKILSLCINEMNERILSAYATNINGKKENTIICIVFNWVVDNSLIWTDEHQSYSNLRNYRFAHDIVCHRYEFIKNSCGANTKAVESSDS</sequence>
<dbReference type="VEuPathDB" id="MicrosporidiaDB:H312_00364"/>
<reference evidence="3" key="1">
    <citation type="submission" date="2013-02" db="EMBL/GenBank/DDBJ databases">
        <authorList>
            <consortium name="The Broad Institute Genome Sequencing Platform"/>
            <person name="Cuomo C."/>
            <person name="Becnel J."/>
            <person name="Sanscrainte N."/>
            <person name="Walker B."/>
            <person name="Young S.K."/>
            <person name="Zeng Q."/>
            <person name="Gargeya S."/>
            <person name="Fitzgerald M."/>
            <person name="Haas B."/>
            <person name="Abouelleil A."/>
            <person name="Alvarado L."/>
            <person name="Arachchi H.M."/>
            <person name="Berlin A.M."/>
            <person name="Chapman S.B."/>
            <person name="Dewar J."/>
            <person name="Goldberg J."/>
            <person name="Griggs A."/>
            <person name="Gujja S."/>
            <person name="Hansen M."/>
            <person name="Howarth C."/>
            <person name="Imamovic A."/>
            <person name="Larimer J."/>
            <person name="McCowan C."/>
            <person name="Murphy C."/>
            <person name="Neiman D."/>
            <person name="Pearson M."/>
            <person name="Priest M."/>
            <person name="Roberts A."/>
            <person name="Saif S."/>
            <person name="Shea T."/>
            <person name="Sisk P."/>
            <person name="Sykes S."/>
            <person name="Wortman J."/>
            <person name="Nusbaum C."/>
            <person name="Birren B."/>
        </authorList>
    </citation>
    <scope>NUCLEOTIDE SEQUENCE [LARGE SCALE GENOMIC DNA]</scope>
    <source>
        <strain evidence="3">PRA339</strain>
    </source>
</reference>
<dbReference type="AlphaFoldDB" id="A0A059F5T8"/>